<evidence type="ECO:0000313" key="2">
    <source>
        <dbReference type="Proteomes" id="UP001221142"/>
    </source>
</evidence>
<gene>
    <name evidence="1" type="ORF">FB45DRAFT_1065475</name>
</gene>
<evidence type="ECO:0000313" key="1">
    <source>
        <dbReference type="EMBL" id="KAJ7612083.1"/>
    </source>
</evidence>
<sequence length="318" mass="35971">MDVDGSPHRDPELWFDDGNIILQAGNNMLDFPQPSDSERVEGCPLVRLVDSETEVAVFLKAIFDSEFFRPFPVYTELKIIVGVLRLSHKYEVGHLGRRALIHLSSTYDTELARWDRVTVPTDELGHSNMNHPAINLRSWWWTQNNADFIVLIPLVQEVGALWLLPDIFYNFAAVFHELDRDIFIRILTQLSVENQMAFFSGHAIQSKTAASEIMGSLSTGIIDGCSTPEKCTQRRLIAVDDLTSEIGDNPSDPLGIWGTGDWLSLAESVCPTCLASLRTTHQAARQEFWDELPEIYVLPSWEELEKLKLEAIGTNWLT</sequence>
<reference evidence="1" key="1">
    <citation type="submission" date="2023-03" db="EMBL/GenBank/DDBJ databases">
        <title>Massive genome expansion in bonnet fungi (Mycena s.s.) driven by repeated elements and novel gene families across ecological guilds.</title>
        <authorList>
            <consortium name="Lawrence Berkeley National Laboratory"/>
            <person name="Harder C.B."/>
            <person name="Miyauchi S."/>
            <person name="Viragh M."/>
            <person name="Kuo A."/>
            <person name="Thoen E."/>
            <person name="Andreopoulos B."/>
            <person name="Lu D."/>
            <person name="Skrede I."/>
            <person name="Drula E."/>
            <person name="Henrissat B."/>
            <person name="Morin E."/>
            <person name="Kohler A."/>
            <person name="Barry K."/>
            <person name="LaButti K."/>
            <person name="Morin E."/>
            <person name="Salamov A."/>
            <person name="Lipzen A."/>
            <person name="Mereny Z."/>
            <person name="Hegedus B."/>
            <person name="Baldrian P."/>
            <person name="Stursova M."/>
            <person name="Weitz H."/>
            <person name="Taylor A."/>
            <person name="Grigoriev I.V."/>
            <person name="Nagy L.G."/>
            <person name="Martin F."/>
            <person name="Kauserud H."/>
        </authorList>
    </citation>
    <scope>NUCLEOTIDE SEQUENCE</scope>
    <source>
        <strain evidence="1">9284</strain>
    </source>
</reference>
<keyword evidence="2" id="KW-1185">Reference proteome</keyword>
<dbReference type="EMBL" id="JARKIF010000031">
    <property type="protein sequence ID" value="KAJ7612083.1"/>
    <property type="molecule type" value="Genomic_DNA"/>
</dbReference>
<protein>
    <submittedName>
        <fullName evidence="1">Uncharacterized protein</fullName>
    </submittedName>
</protein>
<accession>A0AAD7B6B2</accession>
<organism evidence="1 2">
    <name type="scientific">Roridomyces roridus</name>
    <dbReference type="NCBI Taxonomy" id="1738132"/>
    <lineage>
        <taxon>Eukaryota</taxon>
        <taxon>Fungi</taxon>
        <taxon>Dikarya</taxon>
        <taxon>Basidiomycota</taxon>
        <taxon>Agaricomycotina</taxon>
        <taxon>Agaricomycetes</taxon>
        <taxon>Agaricomycetidae</taxon>
        <taxon>Agaricales</taxon>
        <taxon>Marasmiineae</taxon>
        <taxon>Mycenaceae</taxon>
        <taxon>Roridomyces</taxon>
    </lineage>
</organism>
<dbReference type="AlphaFoldDB" id="A0AAD7B6B2"/>
<proteinExistence type="predicted"/>
<dbReference type="Proteomes" id="UP001221142">
    <property type="component" value="Unassembled WGS sequence"/>
</dbReference>
<comment type="caution">
    <text evidence="1">The sequence shown here is derived from an EMBL/GenBank/DDBJ whole genome shotgun (WGS) entry which is preliminary data.</text>
</comment>
<name>A0AAD7B6B2_9AGAR</name>